<dbReference type="Proteomes" id="UP000198420">
    <property type="component" value="Unassembled WGS sequence"/>
</dbReference>
<evidence type="ECO:0000313" key="1">
    <source>
        <dbReference type="EMBL" id="SNR99867.1"/>
    </source>
</evidence>
<dbReference type="AlphaFoldDB" id="A0A239AW85"/>
<dbReference type="Pfam" id="PF09670">
    <property type="entry name" value="Cas_Cas02710"/>
    <property type="match status" value="1"/>
</dbReference>
<gene>
    <name evidence="1" type="ORF">SAMN06265355_109249</name>
</gene>
<dbReference type="EMBL" id="FZNP01000009">
    <property type="protein sequence ID" value="SNR99867.1"/>
    <property type="molecule type" value="Genomic_DNA"/>
</dbReference>
<organism evidence="1 2">
    <name type="scientific">Actinomadura mexicana</name>
    <dbReference type="NCBI Taxonomy" id="134959"/>
    <lineage>
        <taxon>Bacteria</taxon>
        <taxon>Bacillati</taxon>
        <taxon>Actinomycetota</taxon>
        <taxon>Actinomycetes</taxon>
        <taxon>Streptosporangiales</taxon>
        <taxon>Thermomonosporaceae</taxon>
        <taxon>Actinomadura</taxon>
    </lineage>
</organism>
<keyword evidence="2" id="KW-1185">Reference proteome</keyword>
<evidence type="ECO:0000313" key="2">
    <source>
        <dbReference type="Proteomes" id="UP000198420"/>
    </source>
</evidence>
<protein>
    <submittedName>
        <fullName evidence="1">CRISPR-associated protein, TIGR02710 family</fullName>
    </submittedName>
</protein>
<dbReference type="InterPro" id="IPR011335">
    <property type="entry name" value="Restrct_endonuc-II-like"/>
</dbReference>
<name>A0A239AW85_9ACTN</name>
<sequence length="470" mass="52789">MKRIFRGLETYGDGSPSEQATRFRLTELFPEVIERARKNSKAWESPQVDLLVSLSGFSPATTILAFELLQPKRLFVISSATTEKSIDVIADNLLGERLPMRHFRHKPCDGTDPLAIYRLVKEEVGNLAEDGRRLSAMIDITGGKKVMSAAAALVAWQLDLRLCYIDSSYDSEMRQPIPGTERLLILENPTTIFGDQEMDSALETFRSGAFAVAQEKFAVLAESMTEPSRARLLRDLSALYQAWTDLDLPRLPVLSDQVAKGLADPLTRVSSAAATQLSEQLAYIAQLTEAGDLRGMPNFYVLGEHYRGLGRTDFAALLYYRTVEGCFQQRLDCALKGFDTGDADYELIDVPRDELLRRFNEILRRMKRPPVTALPTRIGFMDSAVLLHVLGDSMLERINVRDVKGISYLSRLTEARNKSVLAHGNRTVSARDCDQLRDLALRCLRALWSLHQPGEDIDALCRTLRFVRDV</sequence>
<dbReference type="Gene3D" id="3.40.50.10770">
    <property type="entry name" value="Hypothetical protein VC1899 like domain (Restriction endonuclease-like)"/>
    <property type="match status" value="1"/>
</dbReference>
<dbReference type="SUPFAM" id="SSF52980">
    <property type="entry name" value="Restriction endonuclease-like"/>
    <property type="match status" value="1"/>
</dbReference>
<accession>A0A239AW85</accession>
<proteinExistence type="predicted"/>
<reference evidence="2" key="1">
    <citation type="submission" date="2017-06" db="EMBL/GenBank/DDBJ databases">
        <authorList>
            <person name="Varghese N."/>
            <person name="Submissions S."/>
        </authorList>
    </citation>
    <scope>NUCLEOTIDE SEQUENCE [LARGE SCALE GENOMIC DNA]</scope>
    <source>
        <strain evidence="2">DSM 44485</strain>
    </source>
</reference>